<dbReference type="STRING" id="35570.A0A1I8Q4Q8"/>
<keyword evidence="7" id="KW-0999">Mitochondrion inner membrane</keyword>
<reference evidence="13" key="1">
    <citation type="submission" date="2020-05" db="UniProtKB">
        <authorList>
            <consortium name="EnsemblMetazoa"/>
        </authorList>
    </citation>
    <scope>IDENTIFICATION</scope>
    <source>
        <strain evidence="13">USDA</strain>
    </source>
</reference>
<keyword evidence="11" id="KW-0472">Membrane</keyword>
<keyword evidence="6" id="KW-0679">Respiratory chain</keyword>
<keyword evidence="5" id="KW-0813">Transport</keyword>
<protein>
    <recommendedName>
        <fullName evidence="15">NADH dehydrogenase [ubiquinone] 1 beta subcomplex subunit 2, mitochondrial-like</fullName>
    </recommendedName>
</protein>
<dbReference type="Proteomes" id="UP000095300">
    <property type="component" value="Unassembled WGS sequence"/>
</dbReference>
<dbReference type="GO" id="GO:0032981">
    <property type="term" value="P:mitochondrial respiratory chain complex I assembly"/>
    <property type="evidence" value="ECO:0007669"/>
    <property type="project" value="TreeGrafter"/>
</dbReference>
<dbReference type="Pfam" id="PF14813">
    <property type="entry name" value="NADH_B2"/>
    <property type="match status" value="1"/>
</dbReference>
<gene>
    <name evidence="13" type="primary">106091959</name>
</gene>
<dbReference type="AlphaFoldDB" id="A0A1I8Q4Q8"/>
<comment type="similarity">
    <text evidence="3">Belongs to the complex I NDUFB2 subunit family.</text>
</comment>
<keyword evidence="14" id="KW-1185">Reference proteome</keyword>
<keyword evidence="9" id="KW-0249">Electron transport</keyword>
<evidence type="ECO:0000256" key="4">
    <source>
        <dbReference type="ARBA" id="ARBA00011533"/>
    </source>
</evidence>
<evidence type="ECO:0000256" key="12">
    <source>
        <dbReference type="SAM" id="MobiDB-lite"/>
    </source>
</evidence>
<dbReference type="PANTHER" id="PTHR15223:SF1">
    <property type="entry name" value="NADH DEHYDROGENASE [UBIQUINONE] 1 BETA SUBCOMPLEX SUBUNIT 2, MITOCHONDRIAL"/>
    <property type="match status" value="1"/>
</dbReference>
<dbReference type="InterPro" id="IPR026627">
    <property type="entry name" value="NDUFB2_animal"/>
</dbReference>
<sequence length="96" mass="10991">MITKFRPLCKPLLQHVMRNAVKGIAPQSVRQSHVVSYRVAPPPHSKATRIGAEMVGAAMWWWVLWHLWHESEHITGEFPYPEPSEWTNSELGIPPA</sequence>
<name>A0A1I8Q4Q8_STOCA</name>
<keyword evidence="8" id="KW-0809">Transit peptide</keyword>
<proteinExistence type="inferred from homology"/>
<evidence type="ECO:0000256" key="8">
    <source>
        <dbReference type="ARBA" id="ARBA00022946"/>
    </source>
</evidence>
<evidence type="ECO:0000256" key="6">
    <source>
        <dbReference type="ARBA" id="ARBA00022660"/>
    </source>
</evidence>
<evidence type="ECO:0000256" key="1">
    <source>
        <dbReference type="ARBA" id="ARBA00003195"/>
    </source>
</evidence>
<dbReference type="PANTHER" id="PTHR15223">
    <property type="entry name" value="NADH-UBIQUINONE OXIDOREDUCTASE AGGG SUBUNIT"/>
    <property type="match status" value="1"/>
</dbReference>
<feature type="region of interest" description="Disordered" evidence="12">
    <location>
        <begin position="77"/>
        <end position="96"/>
    </location>
</feature>
<accession>A0A1I8Q4Q8</accession>
<evidence type="ECO:0000256" key="11">
    <source>
        <dbReference type="ARBA" id="ARBA00023136"/>
    </source>
</evidence>
<dbReference type="GO" id="GO:0045271">
    <property type="term" value="C:respiratory chain complex I"/>
    <property type="evidence" value="ECO:0007669"/>
    <property type="project" value="InterPro"/>
</dbReference>
<evidence type="ECO:0000256" key="9">
    <source>
        <dbReference type="ARBA" id="ARBA00022982"/>
    </source>
</evidence>
<keyword evidence="10" id="KW-0496">Mitochondrion</keyword>
<evidence type="ECO:0000256" key="10">
    <source>
        <dbReference type="ARBA" id="ARBA00023128"/>
    </source>
</evidence>
<comment type="subunit">
    <text evidence="4">Complex I is composed of 45 different subunits.</text>
</comment>
<dbReference type="VEuPathDB" id="VectorBase:SCAU013888"/>
<dbReference type="OrthoDB" id="6241903at2759"/>
<evidence type="ECO:0000313" key="13">
    <source>
        <dbReference type="EnsemblMetazoa" id="SCAU013888-PA"/>
    </source>
</evidence>
<evidence type="ECO:0000256" key="5">
    <source>
        <dbReference type="ARBA" id="ARBA00022448"/>
    </source>
</evidence>
<evidence type="ECO:0000256" key="7">
    <source>
        <dbReference type="ARBA" id="ARBA00022792"/>
    </source>
</evidence>
<comment type="function">
    <text evidence="1">Accessory subunit of the mitochondrial membrane respiratory chain NADH dehydrogenase (Complex I), that is believed not to be involved in catalysis. Complex I functions in the transfer of electrons from NADH to the respiratory chain. The immediate electron acceptor for the enzyme is believed to be ubiquinone.</text>
</comment>
<dbReference type="EnsemblMetazoa" id="SCAU013888-RA">
    <property type="protein sequence ID" value="SCAU013888-PA"/>
    <property type="gene ID" value="SCAU013888"/>
</dbReference>
<comment type="subcellular location">
    <subcellularLocation>
        <location evidence="2">Mitochondrion inner membrane</location>
        <topology evidence="2">Peripheral membrane protein</topology>
        <orientation evidence="2">Matrix side</orientation>
    </subcellularLocation>
</comment>
<evidence type="ECO:0000256" key="3">
    <source>
        <dbReference type="ARBA" id="ARBA00005923"/>
    </source>
</evidence>
<dbReference type="GO" id="GO:0005743">
    <property type="term" value="C:mitochondrial inner membrane"/>
    <property type="evidence" value="ECO:0007669"/>
    <property type="project" value="UniProtKB-SubCell"/>
</dbReference>
<evidence type="ECO:0000313" key="14">
    <source>
        <dbReference type="Proteomes" id="UP000095300"/>
    </source>
</evidence>
<evidence type="ECO:0000256" key="2">
    <source>
        <dbReference type="ARBA" id="ARBA00004443"/>
    </source>
</evidence>
<dbReference type="KEGG" id="scac:106091959"/>
<evidence type="ECO:0008006" key="15">
    <source>
        <dbReference type="Google" id="ProtNLM"/>
    </source>
</evidence>
<organism evidence="13 14">
    <name type="scientific">Stomoxys calcitrans</name>
    <name type="common">Stable fly</name>
    <name type="synonym">Conops calcitrans</name>
    <dbReference type="NCBI Taxonomy" id="35570"/>
    <lineage>
        <taxon>Eukaryota</taxon>
        <taxon>Metazoa</taxon>
        <taxon>Ecdysozoa</taxon>
        <taxon>Arthropoda</taxon>
        <taxon>Hexapoda</taxon>
        <taxon>Insecta</taxon>
        <taxon>Pterygota</taxon>
        <taxon>Neoptera</taxon>
        <taxon>Endopterygota</taxon>
        <taxon>Diptera</taxon>
        <taxon>Brachycera</taxon>
        <taxon>Muscomorpha</taxon>
        <taxon>Muscoidea</taxon>
        <taxon>Muscidae</taxon>
        <taxon>Stomoxys</taxon>
    </lineage>
</organism>